<accession>A0A699U3C8</accession>
<organism evidence="1">
    <name type="scientific">Tanacetum cinerariifolium</name>
    <name type="common">Dalmatian daisy</name>
    <name type="synonym">Chrysanthemum cinerariifolium</name>
    <dbReference type="NCBI Taxonomy" id="118510"/>
    <lineage>
        <taxon>Eukaryota</taxon>
        <taxon>Viridiplantae</taxon>
        <taxon>Streptophyta</taxon>
        <taxon>Embryophyta</taxon>
        <taxon>Tracheophyta</taxon>
        <taxon>Spermatophyta</taxon>
        <taxon>Magnoliopsida</taxon>
        <taxon>eudicotyledons</taxon>
        <taxon>Gunneridae</taxon>
        <taxon>Pentapetalae</taxon>
        <taxon>asterids</taxon>
        <taxon>campanulids</taxon>
        <taxon>Asterales</taxon>
        <taxon>Asteraceae</taxon>
        <taxon>Asteroideae</taxon>
        <taxon>Anthemideae</taxon>
        <taxon>Anthemidinae</taxon>
        <taxon>Tanacetum</taxon>
    </lineage>
</organism>
<comment type="caution">
    <text evidence="1">The sequence shown here is derived from an EMBL/GenBank/DDBJ whole genome shotgun (WGS) entry which is preliminary data.</text>
</comment>
<gene>
    <name evidence="1" type="ORF">Tci_886333</name>
</gene>
<feature type="non-terminal residue" evidence="1">
    <location>
        <position position="1"/>
    </location>
</feature>
<dbReference type="AlphaFoldDB" id="A0A699U3C8"/>
<name>A0A699U3C8_TANCI</name>
<protein>
    <submittedName>
        <fullName evidence="1">Uncharacterized protein</fullName>
    </submittedName>
</protein>
<evidence type="ECO:0000313" key="1">
    <source>
        <dbReference type="EMBL" id="GFD14364.1"/>
    </source>
</evidence>
<reference evidence="1" key="1">
    <citation type="journal article" date="2019" name="Sci. Rep.">
        <title>Draft genome of Tanacetum cinerariifolium, the natural source of mosquito coil.</title>
        <authorList>
            <person name="Yamashiro T."/>
            <person name="Shiraishi A."/>
            <person name="Satake H."/>
            <person name="Nakayama K."/>
        </authorList>
    </citation>
    <scope>NUCLEOTIDE SEQUENCE</scope>
</reference>
<proteinExistence type="predicted"/>
<dbReference type="EMBL" id="BKCJ011278912">
    <property type="protein sequence ID" value="GFD14364.1"/>
    <property type="molecule type" value="Genomic_DNA"/>
</dbReference>
<sequence length="166" mass="18111">VRYTVIRQGNPNVTSSPVQKVTVRSKEALPGGPDGIDGPVFPLTPAGYISQVSAPNGTDGLIKPYLNIAENQKLFFFFKGFDKDNNPIDAASLTASRELDDQDIINGYSFHVPFNTLRTICVGFCEAYIRVEPAPGSNQSAVTSKVTRVPVDMRRTNETFCSIVPE</sequence>